<evidence type="ECO:0000313" key="2">
    <source>
        <dbReference type="EMBL" id="MBW4465565.1"/>
    </source>
</evidence>
<protein>
    <submittedName>
        <fullName evidence="2">AzlD domain-containing protein</fullName>
    </submittedName>
</protein>
<keyword evidence="1" id="KW-1133">Transmembrane helix</keyword>
<feature type="transmembrane region" description="Helical" evidence="1">
    <location>
        <begin position="6"/>
        <end position="26"/>
    </location>
</feature>
<dbReference type="Proteomes" id="UP000707356">
    <property type="component" value="Unassembled WGS sequence"/>
</dbReference>
<keyword evidence="1" id="KW-0812">Transmembrane</keyword>
<evidence type="ECO:0000256" key="1">
    <source>
        <dbReference type="SAM" id="Phobius"/>
    </source>
</evidence>
<name>A0A951PAK6_9CYAN</name>
<proteinExistence type="predicted"/>
<reference evidence="2" key="2">
    <citation type="journal article" date="2022" name="Microbiol. Resour. Announc.">
        <title>Metagenome Sequencing to Explore Phylogenomics of Terrestrial Cyanobacteria.</title>
        <authorList>
            <person name="Ward R.D."/>
            <person name="Stajich J.E."/>
            <person name="Johansen J.R."/>
            <person name="Huntemann M."/>
            <person name="Clum A."/>
            <person name="Foster B."/>
            <person name="Foster B."/>
            <person name="Roux S."/>
            <person name="Palaniappan K."/>
            <person name="Varghese N."/>
            <person name="Mukherjee S."/>
            <person name="Reddy T.B.K."/>
            <person name="Daum C."/>
            <person name="Copeland A."/>
            <person name="Chen I.A."/>
            <person name="Ivanova N.N."/>
            <person name="Kyrpides N.C."/>
            <person name="Shapiro N."/>
            <person name="Eloe-Fadrosh E.A."/>
            <person name="Pietrasiak N."/>
        </authorList>
    </citation>
    <scope>NUCLEOTIDE SEQUENCE</scope>
    <source>
        <strain evidence="2">GSE-TBD4-15B</strain>
    </source>
</reference>
<dbReference type="InterPro" id="IPR008407">
    <property type="entry name" value="Brnchd-chn_aa_trnsp_AzlD"/>
</dbReference>
<accession>A0A951PAK6</accession>
<dbReference type="EMBL" id="JAHHHV010000049">
    <property type="protein sequence ID" value="MBW4465565.1"/>
    <property type="molecule type" value="Genomic_DNA"/>
</dbReference>
<feature type="transmembrane region" description="Helical" evidence="1">
    <location>
        <begin position="87"/>
        <end position="104"/>
    </location>
</feature>
<feature type="transmembrane region" description="Helical" evidence="1">
    <location>
        <begin position="38"/>
        <end position="56"/>
    </location>
</feature>
<comment type="caution">
    <text evidence="2">The sequence shown here is derived from an EMBL/GenBank/DDBJ whole genome shotgun (WGS) entry which is preliminary data.</text>
</comment>
<dbReference type="AlphaFoldDB" id="A0A951PAK6"/>
<dbReference type="Pfam" id="PF05437">
    <property type="entry name" value="AzlD"/>
    <property type="match status" value="1"/>
</dbReference>
<organism evidence="2 3">
    <name type="scientific">Pegethrix bostrychoides GSE-TBD4-15B</name>
    <dbReference type="NCBI Taxonomy" id="2839662"/>
    <lineage>
        <taxon>Bacteria</taxon>
        <taxon>Bacillati</taxon>
        <taxon>Cyanobacteriota</taxon>
        <taxon>Cyanophyceae</taxon>
        <taxon>Oculatellales</taxon>
        <taxon>Oculatellaceae</taxon>
        <taxon>Pegethrix</taxon>
    </lineage>
</organism>
<evidence type="ECO:0000313" key="3">
    <source>
        <dbReference type="Proteomes" id="UP000707356"/>
    </source>
</evidence>
<gene>
    <name evidence="2" type="ORF">KME07_09005</name>
</gene>
<keyword evidence="1" id="KW-0472">Membrane</keyword>
<reference evidence="2" key="1">
    <citation type="submission" date="2021-05" db="EMBL/GenBank/DDBJ databases">
        <authorList>
            <person name="Pietrasiak N."/>
            <person name="Ward R."/>
            <person name="Stajich J.E."/>
            <person name="Kurbessoian T."/>
        </authorList>
    </citation>
    <scope>NUCLEOTIDE SEQUENCE</scope>
    <source>
        <strain evidence="2">GSE-TBD4-15B</strain>
    </source>
</reference>
<sequence>MMNEFWLILGMMLVTFLIRYPILAVSGRVGLSPKFMQILRYVPPAVLTAIVVPAVLMPQDTLWLSYGNARLIGATAAALVGFWQKNLLLTILVGMASFLIWQWLV</sequence>